<name>A0A545UE65_9GAMM</name>
<keyword evidence="2" id="KW-1185">Reference proteome</keyword>
<proteinExistence type="predicted"/>
<reference evidence="1 2" key="1">
    <citation type="submission" date="2019-07" db="EMBL/GenBank/DDBJ databases">
        <title>Draft genome for Aliikangiella sp. M105.</title>
        <authorList>
            <person name="Wang G."/>
        </authorList>
    </citation>
    <scope>NUCLEOTIDE SEQUENCE [LARGE SCALE GENOMIC DNA]</scope>
    <source>
        <strain evidence="1 2">M105</strain>
    </source>
</reference>
<dbReference type="AlphaFoldDB" id="A0A545UE65"/>
<evidence type="ECO:0000313" key="2">
    <source>
        <dbReference type="Proteomes" id="UP000315439"/>
    </source>
</evidence>
<evidence type="ECO:0000313" key="1">
    <source>
        <dbReference type="EMBL" id="TQV87759.1"/>
    </source>
</evidence>
<accession>A0A545UE65</accession>
<dbReference type="EMBL" id="VIKS01000006">
    <property type="protein sequence ID" value="TQV87759.1"/>
    <property type="molecule type" value="Genomic_DNA"/>
</dbReference>
<comment type="caution">
    <text evidence="1">The sequence shown here is derived from an EMBL/GenBank/DDBJ whole genome shotgun (WGS) entry which is preliminary data.</text>
</comment>
<organism evidence="1 2">
    <name type="scientific">Aliikangiella coralliicola</name>
    <dbReference type="NCBI Taxonomy" id="2592383"/>
    <lineage>
        <taxon>Bacteria</taxon>
        <taxon>Pseudomonadati</taxon>
        <taxon>Pseudomonadota</taxon>
        <taxon>Gammaproteobacteria</taxon>
        <taxon>Oceanospirillales</taxon>
        <taxon>Pleioneaceae</taxon>
        <taxon>Aliikangiella</taxon>
    </lineage>
</organism>
<dbReference type="Proteomes" id="UP000315439">
    <property type="component" value="Unassembled WGS sequence"/>
</dbReference>
<sequence>MTCPCDDSNFPQKFAIHAGLKDIPRALGIFPDWRLALLDAIGRQPTLNHWRARGEADFGVMLVEMSAYLLDVISFYDSLIANDSYLTTSRLTGTERKLVSLLGYLPRPALASQVWIAAEAQGRRLVELPAKTAFRSGEYDGNPPEVFELEKTKWLDPRLNKLAVSRVQDDNIPGSYLNSVLVAPNSLRVRKGSIVVLSFNGVLRARYVTGLKTIAQRSRRPTVEISFSSAVPVPANSKYSQLRIFAMGNSMPLWRRSNPFSGVNVLLDSRAPIRTGQFVVFEKQGSLKVRKVNSSNISSQTVLPAVTTTVKNTSDEVTATLESPEVKTSISQLQLSSGLSWSSSDRNKITMYFSVSDAARVLIPEKDELQQTDPVHLRSFIDEARVPVTNLLLEDTHQEGVYSTGSLNADTQLASIDSDPAWNKSLMAPVNLFGNVFKGSRGESVEDELLGVGDASMDEQVFELKNSPLTYVPAENEQGYKTTLTIYVGGVQWFEVASFFGVKDDEPVYLVRHDEMGKTLIHFGGGARLPSGAPVYANYRFGAGSPVPPAGSINQVAKPISGLQSVKNVLPAFGGGDAESPQDLKHYAPNSALLLGRAVSLADLEAAAHEVSGVEAVKGIFRWDKLKFEKRAVIYFIGDSQLKSSILSRLQALSEPEAAIEVKLALPQTTSLELDLEIHSRYQSDDVIAAVQSVLYRQSEPSLPGGLLHRTVLGPEGVIYHSQIMEAVMEVAGVSNIKAMTLNGSAITGYGIAPAAEHYFYFGELGTGTSGITINGVS</sequence>
<gene>
    <name evidence="1" type="ORF">FLL46_10255</name>
</gene>
<evidence type="ECO:0008006" key="3">
    <source>
        <dbReference type="Google" id="ProtNLM"/>
    </source>
</evidence>
<protein>
    <recommendedName>
        <fullName evidence="3">Baseplate protein J-like domain-containing protein</fullName>
    </recommendedName>
</protein>
<dbReference type="OrthoDB" id="266253at2"/>
<dbReference type="RefSeq" id="WP_142893420.1">
    <property type="nucleotide sequence ID" value="NZ_ML660163.1"/>
</dbReference>